<organism evidence="3 4">
    <name type="scientific">Vespula maculifrons</name>
    <name type="common">Eastern yellow jacket</name>
    <name type="synonym">Wasp</name>
    <dbReference type="NCBI Taxonomy" id="7453"/>
    <lineage>
        <taxon>Eukaryota</taxon>
        <taxon>Metazoa</taxon>
        <taxon>Ecdysozoa</taxon>
        <taxon>Arthropoda</taxon>
        <taxon>Hexapoda</taxon>
        <taxon>Insecta</taxon>
        <taxon>Pterygota</taxon>
        <taxon>Neoptera</taxon>
        <taxon>Endopterygota</taxon>
        <taxon>Hymenoptera</taxon>
        <taxon>Apocrita</taxon>
        <taxon>Aculeata</taxon>
        <taxon>Vespoidea</taxon>
        <taxon>Vespidae</taxon>
        <taxon>Vespinae</taxon>
        <taxon>Vespula</taxon>
    </lineage>
</organism>
<proteinExistence type="predicted"/>
<evidence type="ECO:0000313" key="3">
    <source>
        <dbReference type="EMBL" id="KAL2741650.1"/>
    </source>
</evidence>
<comment type="caution">
    <text evidence="3">The sequence shown here is derived from an EMBL/GenBank/DDBJ whole genome shotgun (WGS) entry which is preliminary data.</text>
</comment>
<keyword evidence="2" id="KW-0472">Membrane</keyword>
<dbReference type="AlphaFoldDB" id="A0ABD2C9C2"/>
<reference evidence="3 4" key="1">
    <citation type="journal article" date="2024" name="Ann. Entomol. Soc. Am.">
        <title>Genomic analyses of the southern and eastern yellowjacket wasps (Hymenoptera: Vespidae) reveal evolutionary signatures of social life.</title>
        <authorList>
            <person name="Catto M.A."/>
            <person name="Caine P.B."/>
            <person name="Orr S.E."/>
            <person name="Hunt B.G."/>
            <person name="Goodisman M.A.D."/>
        </authorList>
    </citation>
    <scope>NUCLEOTIDE SEQUENCE [LARGE SCALE GENOMIC DNA]</scope>
    <source>
        <strain evidence="3">232</strain>
        <tissue evidence="3">Head and thorax</tissue>
    </source>
</reference>
<evidence type="ECO:0000313" key="4">
    <source>
        <dbReference type="Proteomes" id="UP001607303"/>
    </source>
</evidence>
<evidence type="ECO:0000256" key="2">
    <source>
        <dbReference type="SAM" id="Phobius"/>
    </source>
</evidence>
<dbReference type="EMBL" id="JAYRBN010000058">
    <property type="protein sequence ID" value="KAL2741650.1"/>
    <property type="molecule type" value="Genomic_DNA"/>
</dbReference>
<dbReference type="Proteomes" id="UP001607303">
    <property type="component" value="Unassembled WGS sequence"/>
</dbReference>
<keyword evidence="4" id="KW-1185">Reference proteome</keyword>
<feature type="transmembrane region" description="Helical" evidence="2">
    <location>
        <begin position="20"/>
        <end position="36"/>
    </location>
</feature>
<protein>
    <submittedName>
        <fullName evidence="3">Tachykinins-like isoform X1</fullName>
    </submittedName>
</protein>
<keyword evidence="2" id="KW-1133">Transmembrane helix</keyword>
<gene>
    <name evidence="3" type="ORF">V1477_009279</name>
</gene>
<name>A0ABD2C9C2_VESMC</name>
<accession>A0ABD2C9C2</accession>
<evidence type="ECO:0000256" key="1">
    <source>
        <dbReference type="SAM" id="MobiDB-lite"/>
    </source>
</evidence>
<feature type="region of interest" description="Disordered" evidence="1">
    <location>
        <begin position="380"/>
        <end position="399"/>
    </location>
</feature>
<sequence>MKVSEEEKKTNAKTKRIKRLMLFVYCIIATALAKIVNEINSPLRDREQRCIRIIYRRQAAEIAYEDSTLGDSLPTFLMFWKFDSVETPIAIQCMPQVKRHTCDLLAASQSQTMFISSLILLAASIVLSFAEDLSSNDALSIKRAPMGFQGMRGKKDELSSIQHDGLSKRAPMGFQGMRGKKDLINEDNFLHEVETSDKRALMGLQDMRGENNFLIPDFENAYFQDNYEKRAPMGFQGMRGKKAIFDEEYYKRAPMGFQGMRGKKSLEEVLEEIEKRASMGFQGTRGKQTYLFDYPEENEKRVLPMGFQGIRGKKEAFPMDWEKRAPMGFQGMRGKKTLYDEIIEELEKRAIMGLQDIQGREEINDNYVDSIDYEKRAPMGFQGMRGKKDGDKRAPMGFQGMRGKRNIVQLYGINGEATQTEFQGDTNDRRDGILSYQFEKRSPYRYFGIRGKKNPQWEIRGKFVGVRGKKWAKAPYVDNGSLKNVFDNIKRIDVKTGPTVALGWNGISVILLYISYAANVPEMHKLLFSVPLQK</sequence>
<keyword evidence="2" id="KW-0812">Transmembrane</keyword>